<dbReference type="Proteomes" id="UP000474296">
    <property type="component" value="Unassembled WGS sequence"/>
</dbReference>
<evidence type="ECO:0000259" key="2">
    <source>
        <dbReference type="Pfam" id="PF22725"/>
    </source>
</evidence>
<dbReference type="InterPro" id="IPR051317">
    <property type="entry name" value="Gfo/Idh/MocA_oxidoreduct"/>
</dbReference>
<reference evidence="3 4" key="1">
    <citation type="submission" date="2020-01" db="EMBL/GenBank/DDBJ databases">
        <title>Spongiivirga citrea KCTC 32990T.</title>
        <authorList>
            <person name="Wang G."/>
        </authorList>
    </citation>
    <scope>NUCLEOTIDE SEQUENCE [LARGE SCALE GENOMIC DNA]</scope>
    <source>
        <strain evidence="3 4">KCTC 32990</strain>
    </source>
</reference>
<dbReference type="EMBL" id="JAABOQ010000004">
    <property type="protein sequence ID" value="NER17800.1"/>
    <property type="molecule type" value="Genomic_DNA"/>
</dbReference>
<dbReference type="SUPFAM" id="SSF55347">
    <property type="entry name" value="Glyceraldehyde-3-phosphate dehydrogenase-like, C-terminal domain"/>
    <property type="match status" value="1"/>
</dbReference>
<evidence type="ECO:0000259" key="1">
    <source>
        <dbReference type="Pfam" id="PF01408"/>
    </source>
</evidence>
<sequence>MLKGVCIGLGYFSKFHLEAWNRISGVEITAVCDVDELKVKNAVLQYKIPHKYISVEQMLIQEQPDFIDIITPPETHLDLVLLAIKYNVHIICQKPLAPSLKEANKMLKVLKKSSVRMMVHENFRFQPWHREIKELLRKDTIGELYAINSRMRMGDGWQPNAYMDRQPYFREMKKLLMYETGIHFIDLFSYYAGKITKVYARLKRLNTAIKGEDFSWVQFDFENGAVGFLDANRYNESTNKNPRLTFGTILFEGSKGSIRLYEDGIICTQLLGEKEQQHDYEFKDQNFAGDCVYFTQKHFIDCLINKVPFETEVSTYLSNLIVLDRIYESHQKKIPIQIS</sequence>
<evidence type="ECO:0000313" key="3">
    <source>
        <dbReference type="EMBL" id="NER17800.1"/>
    </source>
</evidence>
<dbReference type="Pfam" id="PF01408">
    <property type="entry name" value="GFO_IDH_MocA"/>
    <property type="match status" value="1"/>
</dbReference>
<gene>
    <name evidence="3" type="ORF">GWK10_11300</name>
</gene>
<dbReference type="RefSeq" id="WP_164032472.1">
    <property type="nucleotide sequence ID" value="NZ_JAABOQ010000004.1"/>
</dbReference>
<dbReference type="PANTHER" id="PTHR43708">
    <property type="entry name" value="CONSERVED EXPRESSED OXIDOREDUCTASE (EUROFUNG)"/>
    <property type="match status" value="1"/>
</dbReference>
<dbReference type="GO" id="GO:0000166">
    <property type="term" value="F:nucleotide binding"/>
    <property type="evidence" value="ECO:0007669"/>
    <property type="project" value="InterPro"/>
</dbReference>
<accession>A0A6M0CVJ2</accession>
<dbReference type="InterPro" id="IPR000683">
    <property type="entry name" value="Gfo/Idh/MocA-like_OxRdtase_N"/>
</dbReference>
<evidence type="ECO:0000313" key="4">
    <source>
        <dbReference type="Proteomes" id="UP000474296"/>
    </source>
</evidence>
<dbReference type="PANTHER" id="PTHR43708:SF8">
    <property type="entry name" value="OXIDOREDUCTASE"/>
    <property type="match status" value="1"/>
</dbReference>
<proteinExistence type="predicted"/>
<dbReference type="InterPro" id="IPR036291">
    <property type="entry name" value="NAD(P)-bd_dom_sf"/>
</dbReference>
<dbReference type="AlphaFoldDB" id="A0A6M0CVJ2"/>
<keyword evidence="4" id="KW-1185">Reference proteome</keyword>
<feature type="domain" description="GFO/IDH/MocA-like oxidoreductase" evidence="2">
    <location>
        <begin position="129"/>
        <end position="259"/>
    </location>
</feature>
<organism evidence="3 4">
    <name type="scientific">Spongiivirga citrea</name>
    <dbReference type="NCBI Taxonomy" id="1481457"/>
    <lineage>
        <taxon>Bacteria</taxon>
        <taxon>Pseudomonadati</taxon>
        <taxon>Bacteroidota</taxon>
        <taxon>Flavobacteriia</taxon>
        <taxon>Flavobacteriales</taxon>
        <taxon>Flavobacteriaceae</taxon>
        <taxon>Spongiivirga</taxon>
    </lineage>
</organism>
<dbReference type="Pfam" id="PF22725">
    <property type="entry name" value="GFO_IDH_MocA_C3"/>
    <property type="match status" value="1"/>
</dbReference>
<dbReference type="SUPFAM" id="SSF51735">
    <property type="entry name" value="NAD(P)-binding Rossmann-fold domains"/>
    <property type="match status" value="1"/>
</dbReference>
<feature type="domain" description="Gfo/Idh/MocA-like oxidoreductase N-terminal" evidence="1">
    <location>
        <begin position="5"/>
        <end position="119"/>
    </location>
</feature>
<dbReference type="Gene3D" id="3.30.360.10">
    <property type="entry name" value="Dihydrodipicolinate Reductase, domain 2"/>
    <property type="match status" value="1"/>
</dbReference>
<name>A0A6M0CVJ2_9FLAO</name>
<dbReference type="InterPro" id="IPR055170">
    <property type="entry name" value="GFO_IDH_MocA-like_dom"/>
</dbReference>
<protein>
    <submittedName>
        <fullName evidence="3">Gfo/Idh/MocA family oxidoreductase</fullName>
    </submittedName>
</protein>
<comment type="caution">
    <text evidence="3">The sequence shown here is derived from an EMBL/GenBank/DDBJ whole genome shotgun (WGS) entry which is preliminary data.</text>
</comment>
<dbReference type="Gene3D" id="3.40.50.720">
    <property type="entry name" value="NAD(P)-binding Rossmann-like Domain"/>
    <property type="match status" value="1"/>
</dbReference>